<dbReference type="InterPro" id="IPR036388">
    <property type="entry name" value="WH-like_DNA-bd_sf"/>
</dbReference>
<dbReference type="CDD" id="cd06445">
    <property type="entry name" value="ATase"/>
    <property type="match status" value="1"/>
</dbReference>
<feature type="domain" description="Methylguanine DNA methyltransferase ribonuclease-like" evidence="10">
    <location>
        <begin position="9"/>
        <end position="76"/>
    </location>
</feature>
<name>A0A9X1PG18_9BACT</name>
<dbReference type="SUPFAM" id="SSF53155">
    <property type="entry name" value="Methylated DNA-protein cysteine methyltransferase domain"/>
    <property type="match status" value="1"/>
</dbReference>
<evidence type="ECO:0000256" key="6">
    <source>
        <dbReference type="ARBA" id="ARBA00023204"/>
    </source>
</evidence>
<dbReference type="GO" id="GO:0005737">
    <property type="term" value="C:cytoplasm"/>
    <property type="evidence" value="ECO:0007669"/>
    <property type="project" value="UniProtKB-SubCell"/>
</dbReference>
<dbReference type="FunFam" id="1.10.10.10:FF:000214">
    <property type="entry name" value="Methylated-DNA--protein-cysteine methyltransferase"/>
    <property type="match status" value="1"/>
</dbReference>
<comment type="subcellular location">
    <subcellularLocation>
        <location evidence="8">Cytoplasm</location>
    </subcellularLocation>
</comment>
<dbReference type="GO" id="GO:0006307">
    <property type="term" value="P:DNA alkylation repair"/>
    <property type="evidence" value="ECO:0007669"/>
    <property type="project" value="UniProtKB-UniRule"/>
</dbReference>
<dbReference type="HAMAP" id="MF_00772">
    <property type="entry name" value="OGT"/>
    <property type="match status" value="1"/>
</dbReference>
<evidence type="ECO:0000259" key="10">
    <source>
        <dbReference type="Pfam" id="PF02870"/>
    </source>
</evidence>
<evidence type="ECO:0000313" key="12">
    <source>
        <dbReference type="Proteomes" id="UP001139000"/>
    </source>
</evidence>
<dbReference type="PANTHER" id="PTHR10815">
    <property type="entry name" value="METHYLATED-DNA--PROTEIN-CYSTEINE METHYLTRANSFERASE"/>
    <property type="match status" value="1"/>
</dbReference>
<protein>
    <recommendedName>
        <fullName evidence="8">Methylated-DNA--protein-cysteine methyltransferase</fullName>
        <ecNumber evidence="8">2.1.1.63</ecNumber>
    </recommendedName>
    <alternativeName>
        <fullName evidence="8">6-O-methylguanine-DNA methyltransferase</fullName>
        <shortName evidence="8">MGMT</shortName>
    </alternativeName>
    <alternativeName>
        <fullName evidence="8">O-6-methylguanine-DNA-alkyltransferase</fullName>
    </alternativeName>
</protein>
<dbReference type="NCBIfam" id="TIGR00589">
    <property type="entry name" value="ogt"/>
    <property type="match status" value="1"/>
</dbReference>
<sequence>MGLTLNSAYHKIIKSPVGELLLVASDSGLSSLIWDREGFERPGIEDNNHPILLETEQQLNEYFAKKRQTFSLPLDFDGTVFQKKVWEALLTIPFGETRTYGDIAKQIGSPQAVRAVGGAANKNPICIVAPCHRVIGATGKLVGFGGGLMNKTLLLEIERPQAQLSLWG</sequence>
<dbReference type="SUPFAM" id="SSF46767">
    <property type="entry name" value="Methylated DNA-protein cysteine methyltransferase, C-terminal domain"/>
    <property type="match status" value="1"/>
</dbReference>
<dbReference type="PANTHER" id="PTHR10815:SF5">
    <property type="entry name" value="METHYLATED-DNA--PROTEIN-CYSTEINE METHYLTRANSFERASE"/>
    <property type="match status" value="1"/>
</dbReference>
<evidence type="ECO:0000256" key="4">
    <source>
        <dbReference type="ARBA" id="ARBA00022679"/>
    </source>
</evidence>
<dbReference type="GO" id="GO:0003908">
    <property type="term" value="F:methylated-DNA-[protein]-cysteine S-methyltransferase activity"/>
    <property type="evidence" value="ECO:0007669"/>
    <property type="project" value="UniProtKB-UniRule"/>
</dbReference>
<accession>A0A9X1PG18</accession>
<dbReference type="RefSeq" id="WP_234653310.1">
    <property type="nucleotide sequence ID" value="NZ_CP094997.1"/>
</dbReference>
<dbReference type="InterPro" id="IPR008332">
    <property type="entry name" value="MethylG_MeTrfase_N"/>
</dbReference>
<dbReference type="EC" id="2.1.1.63" evidence="8"/>
<comment type="function">
    <text evidence="8">Involved in the cellular defense against the biological effects of O6-methylguanine (O6-MeG) and O4-methylthymine (O4-MeT) in DNA. Repairs the methylated nucleobase in DNA by stoichiometrically transferring the methyl group to a cysteine residue in the enzyme. This is a suicide reaction: the enzyme is irreversibly inactivated.</text>
</comment>
<dbReference type="Gene3D" id="3.30.160.70">
    <property type="entry name" value="Methylated DNA-protein cysteine methyltransferase domain"/>
    <property type="match status" value="1"/>
</dbReference>
<dbReference type="InterPro" id="IPR036631">
    <property type="entry name" value="MGMT_N_sf"/>
</dbReference>
<feature type="active site" description="Nucleophile; methyl group acceptor" evidence="8">
    <location>
        <position position="131"/>
    </location>
</feature>
<evidence type="ECO:0000313" key="11">
    <source>
        <dbReference type="EMBL" id="MCF0060512.1"/>
    </source>
</evidence>
<keyword evidence="5 8" id="KW-0227">DNA damage</keyword>
<dbReference type="EMBL" id="JAJTTC010000001">
    <property type="protein sequence ID" value="MCF0060512.1"/>
    <property type="molecule type" value="Genomic_DNA"/>
</dbReference>
<evidence type="ECO:0000256" key="7">
    <source>
        <dbReference type="ARBA" id="ARBA00049348"/>
    </source>
</evidence>
<dbReference type="Pfam" id="PF02870">
    <property type="entry name" value="Methyltransf_1N"/>
    <property type="match status" value="1"/>
</dbReference>
<proteinExistence type="inferred from homology"/>
<dbReference type="InterPro" id="IPR036217">
    <property type="entry name" value="MethylDNA_cys_MeTrfase_DNAb"/>
</dbReference>
<evidence type="ECO:0000256" key="5">
    <source>
        <dbReference type="ARBA" id="ARBA00022763"/>
    </source>
</evidence>
<evidence type="ECO:0000256" key="2">
    <source>
        <dbReference type="ARBA" id="ARBA00008711"/>
    </source>
</evidence>
<comment type="miscellaneous">
    <text evidence="8">This enzyme catalyzes only one turnover and therefore is not strictly catalytic. According to one definition, an enzyme is a biocatalyst that acts repeatedly and over many reaction cycles.</text>
</comment>
<dbReference type="AlphaFoldDB" id="A0A9X1PG18"/>
<keyword evidence="3 8" id="KW-0489">Methyltransferase</keyword>
<evidence type="ECO:0000259" key="9">
    <source>
        <dbReference type="Pfam" id="PF01035"/>
    </source>
</evidence>
<dbReference type="Pfam" id="PF01035">
    <property type="entry name" value="DNA_binding_1"/>
    <property type="match status" value="1"/>
</dbReference>
<comment type="catalytic activity">
    <reaction evidence="1 8">
        <text>a 4-O-methyl-thymidine in DNA + L-cysteinyl-[protein] = a thymidine in DNA + S-methyl-L-cysteinyl-[protein]</text>
        <dbReference type="Rhea" id="RHEA:53428"/>
        <dbReference type="Rhea" id="RHEA-COMP:10131"/>
        <dbReference type="Rhea" id="RHEA-COMP:10132"/>
        <dbReference type="Rhea" id="RHEA-COMP:13555"/>
        <dbReference type="Rhea" id="RHEA-COMP:13556"/>
        <dbReference type="ChEBI" id="CHEBI:29950"/>
        <dbReference type="ChEBI" id="CHEBI:82612"/>
        <dbReference type="ChEBI" id="CHEBI:137386"/>
        <dbReference type="ChEBI" id="CHEBI:137387"/>
        <dbReference type="EC" id="2.1.1.63"/>
    </reaction>
</comment>
<keyword evidence="4 8" id="KW-0808">Transferase</keyword>
<comment type="caution">
    <text evidence="11">The sequence shown here is derived from an EMBL/GenBank/DDBJ whole genome shotgun (WGS) entry which is preliminary data.</text>
</comment>
<dbReference type="InterPro" id="IPR023546">
    <property type="entry name" value="MGMT"/>
</dbReference>
<feature type="domain" description="Methylated-DNA-[protein]-cysteine S-methyltransferase DNA binding" evidence="9">
    <location>
        <begin position="81"/>
        <end position="159"/>
    </location>
</feature>
<dbReference type="GO" id="GO:0032259">
    <property type="term" value="P:methylation"/>
    <property type="evidence" value="ECO:0007669"/>
    <property type="project" value="UniProtKB-KW"/>
</dbReference>
<evidence type="ECO:0000256" key="3">
    <source>
        <dbReference type="ARBA" id="ARBA00022603"/>
    </source>
</evidence>
<reference evidence="11" key="1">
    <citation type="submission" date="2021-12" db="EMBL/GenBank/DDBJ databases">
        <title>Novel species in genus Dyadobacter.</title>
        <authorList>
            <person name="Ma C."/>
        </authorList>
    </citation>
    <scope>NUCLEOTIDE SEQUENCE</scope>
    <source>
        <strain evidence="11">LJ419</strain>
    </source>
</reference>
<keyword evidence="8" id="KW-0963">Cytoplasm</keyword>
<dbReference type="Proteomes" id="UP001139000">
    <property type="component" value="Unassembled WGS sequence"/>
</dbReference>
<evidence type="ECO:0000256" key="1">
    <source>
        <dbReference type="ARBA" id="ARBA00001286"/>
    </source>
</evidence>
<dbReference type="Gene3D" id="1.10.10.10">
    <property type="entry name" value="Winged helix-like DNA-binding domain superfamily/Winged helix DNA-binding domain"/>
    <property type="match status" value="1"/>
</dbReference>
<comment type="catalytic activity">
    <reaction evidence="7 8">
        <text>a 6-O-methyl-2'-deoxyguanosine in DNA + L-cysteinyl-[protein] = S-methyl-L-cysteinyl-[protein] + a 2'-deoxyguanosine in DNA</text>
        <dbReference type="Rhea" id="RHEA:24000"/>
        <dbReference type="Rhea" id="RHEA-COMP:10131"/>
        <dbReference type="Rhea" id="RHEA-COMP:10132"/>
        <dbReference type="Rhea" id="RHEA-COMP:11367"/>
        <dbReference type="Rhea" id="RHEA-COMP:11368"/>
        <dbReference type="ChEBI" id="CHEBI:29950"/>
        <dbReference type="ChEBI" id="CHEBI:82612"/>
        <dbReference type="ChEBI" id="CHEBI:85445"/>
        <dbReference type="ChEBI" id="CHEBI:85448"/>
        <dbReference type="EC" id="2.1.1.63"/>
    </reaction>
</comment>
<keyword evidence="12" id="KW-1185">Reference proteome</keyword>
<dbReference type="InterPro" id="IPR014048">
    <property type="entry name" value="MethylDNA_cys_MeTrfase_DNA-bd"/>
</dbReference>
<gene>
    <name evidence="11" type="ORF">LXM26_03340</name>
</gene>
<evidence type="ECO:0000256" key="8">
    <source>
        <dbReference type="HAMAP-Rule" id="MF_00772"/>
    </source>
</evidence>
<keyword evidence="6 8" id="KW-0234">DNA repair</keyword>
<organism evidence="11 12">
    <name type="scientific">Dyadobacter chenwenxiniae</name>
    <dbReference type="NCBI Taxonomy" id="2906456"/>
    <lineage>
        <taxon>Bacteria</taxon>
        <taxon>Pseudomonadati</taxon>
        <taxon>Bacteroidota</taxon>
        <taxon>Cytophagia</taxon>
        <taxon>Cytophagales</taxon>
        <taxon>Spirosomataceae</taxon>
        <taxon>Dyadobacter</taxon>
    </lineage>
</organism>
<comment type="similarity">
    <text evidence="2 8">Belongs to the MGMT family.</text>
</comment>